<accession>A0ABY1JZB1</accession>
<evidence type="ECO:0000313" key="1">
    <source>
        <dbReference type="EMBL" id="SIR03559.1"/>
    </source>
</evidence>
<evidence type="ECO:0000313" key="2">
    <source>
        <dbReference type="Proteomes" id="UP000186666"/>
    </source>
</evidence>
<organism evidence="1 2">
    <name type="scientific">Paenibacillus macquariensis</name>
    <dbReference type="NCBI Taxonomy" id="948756"/>
    <lineage>
        <taxon>Bacteria</taxon>
        <taxon>Bacillati</taxon>
        <taxon>Bacillota</taxon>
        <taxon>Bacilli</taxon>
        <taxon>Bacillales</taxon>
        <taxon>Paenibacillaceae</taxon>
        <taxon>Paenibacillus</taxon>
    </lineage>
</organism>
<comment type="caution">
    <text evidence="1">The sequence shown here is derived from an EMBL/GenBank/DDBJ whole genome shotgun (WGS) entry which is preliminary data.</text>
</comment>
<sequence length="29" mass="3270">MGISEMNIGVNDDWNNYLGHKEMSSVKSL</sequence>
<name>A0ABY1JZB1_9BACL</name>
<gene>
    <name evidence="1" type="ORF">SAMN05421578_10692</name>
</gene>
<dbReference type="EMBL" id="FTNK01000006">
    <property type="protein sequence ID" value="SIR03559.1"/>
    <property type="molecule type" value="Genomic_DNA"/>
</dbReference>
<protein>
    <submittedName>
        <fullName evidence="1">Uncharacterized protein</fullName>
    </submittedName>
</protein>
<proteinExistence type="predicted"/>
<keyword evidence="2" id="KW-1185">Reference proteome</keyword>
<dbReference type="Proteomes" id="UP000186666">
    <property type="component" value="Unassembled WGS sequence"/>
</dbReference>
<reference evidence="1 2" key="1">
    <citation type="submission" date="2017-01" db="EMBL/GenBank/DDBJ databases">
        <authorList>
            <person name="Varghese N."/>
            <person name="Submissions S."/>
        </authorList>
    </citation>
    <scope>NUCLEOTIDE SEQUENCE [LARGE SCALE GENOMIC DNA]</scope>
    <source>
        <strain evidence="1 2">ATCC 23464</strain>
    </source>
</reference>